<dbReference type="Proteomes" id="UP000339690">
    <property type="component" value="Chromosome"/>
</dbReference>
<evidence type="ECO:0000256" key="1">
    <source>
        <dbReference type="ARBA" id="ARBA00022491"/>
    </source>
</evidence>
<keyword evidence="1" id="KW-0678">Repressor</keyword>
<dbReference type="CDD" id="cd06267">
    <property type="entry name" value="PBP1_LacI_sugar_binding-like"/>
    <property type="match status" value="1"/>
</dbReference>
<dbReference type="InterPro" id="IPR036388">
    <property type="entry name" value="WH-like_DNA-bd_sf"/>
</dbReference>
<dbReference type="PRINTS" id="PR00035">
    <property type="entry name" value="HTHGNTR"/>
</dbReference>
<dbReference type="SUPFAM" id="SSF53822">
    <property type="entry name" value="Periplasmic binding protein-like I"/>
    <property type="match status" value="1"/>
</dbReference>
<dbReference type="InterPro" id="IPR046335">
    <property type="entry name" value="LacI/GalR-like_sensor"/>
</dbReference>
<dbReference type="Gene3D" id="1.10.10.10">
    <property type="entry name" value="Winged helix-like DNA-binding domain superfamily/Winged helix DNA-binding domain"/>
    <property type="match status" value="1"/>
</dbReference>
<dbReference type="AlphaFoldDB" id="A0A5Q2TPB1"/>
<keyword evidence="7" id="KW-1185">Reference proteome</keyword>
<dbReference type="PANTHER" id="PTHR30146:SF95">
    <property type="entry name" value="RIBOSE OPERON REPRESSOR"/>
    <property type="match status" value="1"/>
</dbReference>
<protein>
    <submittedName>
        <fullName evidence="6">GntR family transcriptional regulator</fullName>
    </submittedName>
</protein>
<dbReference type="KEGG" id="grc:GI584_18835"/>
<reference evidence="6 7" key="1">
    <citation type="submission" date="2019-11" db="EMBL/GenBank/DDBJ databases">
        <title>Gracilibacillus salitolerans sp. nov., a moderate halophile isolated from a saline soil in northwest China.</title>
        <authorList>
            <person name="Gan L."/>
        </authorList>
    </citation>
    <scope>NUCLEOTIDE SEQUENCE [LARGE SCALE GENOMIC DNA]</scope>
    <source>
        <strain evidence="6 7">SCU50</strain>
    </source>
</reference>
<evidence type="ECO:0000256" key="3">
    <source>
        <dbReference type="ARBA" id="ARBA00023125"/>
    </source>
</evidence>
<dbReference type="GO" id="GO:0003700">
    <property type="term" value="F:DNA-binding transcription factor activity"/>
    <property type="evidence" value="ECO:0007669"/>
    <property type="project" value="InterPro"/>
</dbReference>
<evidence type="ECO:0000256" key="2">
    <source>
        <dbReference type="ARBA" id="ARBA00023015"/>
    </source>
</evidence>
<dbReference type="Gene3D" id="3.40.50.2300">
    <property type="match status" value="2"/>
</dbReference>
<dbReference type="InterPro" id="IPR000524">
    <property type="entry name" value="Tscrpt_reg_HTH_GntR"/>
</dbReference>
<dbReference type="PANTHER" id="PTHR30146">
    <property type="entry name" value="LACI-RELATED TRANSCRIPTIONAL REPRESSOR"/>
    <property type="match status" value="1"/>
</dbReference>
<name>A0A5Q2TPB1_9BACI</name>
<dbReference type="EMBL" id="CP045915">
    <property type="protein sequence ID" value="QGH35981.1"/>
    <property type="molecule type" value="Genomic_DNA"/>
</dbReference>
<dbReference type="FunFam" id="1.10.10.10:FF:000079">
    <property type="entry name" value="GntR family transcriptional regulator"/>
    <property type="match status" value="1"/>
</dbReference>
<dbReference type="PROSITE" id="PS50949">
    <property type="entry name" value="HTH_GNTR"/>
    <property type="match status" value="1"/>
</dbReference>
<keyword evidence="4" id="KW-0804">Transcription</keyword>
<evidence type="ECO:0000313" key="6">
    <source>
        <dbReference type="EMBL" id="QGH35981.1"/>
    </source>
</evidence>
<dbReference type="GO" id="GO:0000976">
    <property type="term" value="F:transcription cis-regulatory region binding"/>
    <property type="evidence" value="ECO:0007669"/>
    <property type="project" value="TreeGrafter"/>
</dbReference>
<dbReference type="Pfam" id="PF13377">
    <property type="entry name" value="Peripla_BP_3"/>
    <property type="match status" value="1"/>
</dbReference>
<organism evidence="6 7">
    <name type="scientific">Gracilibacillus salitolerans</name>
    <dbReference type="NCBI Taxonomy" id="2663022"/>
    <lineage>
        <taxon>Bacteria</taxon>
        <taxon>Bacillati</taxon>
        <taxon>Bacillota</taxon>
        <taxon>Bacilli</taxon>
        <taxon>Bacillales</taxon>
        <taxon>Bacillaceae</taxon>
        <taxon>Gracilibacillus</taxon>
    </lineage>
</organism>
<keyword evidence="3" id="KW-0238">DNA-binding</keyword>
<gene>
    <name evidence="6" type="ORF">GI584_18835</name>
</gene>
<evidence type="ECO:0000256" key="4">
    <source>
        <dbReference type="ARBA" id="ARBA00023163"/>
    </source>
</evidence>
<keyword evidence="2" id="KW-0805">Transcription regulation</keyword>
<feature type="domain" description="HTH gntR-type" evidence="5">
    <location>
        <begin position="5"/>
        <end position="73"/>
    </location>
</feature>
<sequence length="368" mass="41501">MHKMEALYQQVYQYIKTDITNGKFQVGDRIPSEKELAEKFEVSRITSKKALEKLMNEGYVYRQRGRGTFVADFANSQKQQPSEAKKPLFGLIMTSLDASFGNDLVTALTEDTDEGFFLLLKISLGLPDKEEQMMQDLMELGVDGMIVAPAHSKHYSSEILKMVVNKFPVVLIDRSIKGIGVTSVSTDNQEAAQTGVNYLFDIGHKHIAVLMPSNYETTTIEDRIAGIVHAYAEKNVKVDKSLWHADIHSTLPYPLASKEEDIESIKKHIQKHPEITAIFALEYNIALLAKKAIEELNMKVPEDISIICFDSPPQNDLELNFTHLKQNEKELGKKTIKRLMDMYNGDPHIIKDEISATLVEGKTTRPVS</sequence>
<accession>A0A5Q2TPB1</accession>
<dbReference type="InterPro" id="IPR036390">
    <property type="entry name" value="WH_DNA-bd_sf"/>
</dbReference>
<proteinExistence type="predicted"/>
<evidence type="ECO:0000313" key="7">
    <source>
        <dbReference type="Proteomes" id="UP000339690"/>
    </source>
</evidence>
<dbReference type="CDD" id="cd07377">
    <property type="entry name" value="WHTH_GntR"/>
    <property type="match status" value="1"/>
</dbReference>
<evidence type="ECO:0000259" key="5">
    <source>
        <dbReference type="PROSITE" id="PS50949"/>
    </source>
</evidence>
<dbReference type="SUPFAM" id="SSF46785">
    <property type="entry name" value="Winged helix' DNA-binding domain"/>
    <property type="match status" value="1"/>
</dbReference>
<dbReference type="InterPro" id="IPR028082">
    <property type="entry name" value="Peripla_BP_I"/>
</dbReference>
<dbReference type="SMART" id="SM00345">
    <property type="entry name" value="HTH_GNTR"/>
    <property type="match status" value="1"/>
</dbReference>
<dbReference type="Pfam" id="PF00392">
    <property type="entry name" value="GntR"/>
    <property type="match status" value="1"/>
</dbReference>